<dbReference type="AlphaFoldDB" id="A0A9P7UDR9"/>
<accession>A0A9P7UDR9</accession>
<dbReference type="PANTHER" id="PTHR10622:SF10">
    <property type="entry name" value="HET DOMAIN-CONTAINING PROTEIN"/>
    <property type="match status" value="1"/>
</dbReference>
<dbReference type="Pfam" id="PF26640">
    <property type="entry name" value="DUF8212"/>
    <property type="match status" value="1"/>
</dbReference>
<protein>
    <submittedName>
        <fullName evidence="3">HET domain-containing protein</fullName>
    </submittedName>
</protein>
<proteinExistence type="predicted"/>
<sequence>MRLLETSTLELSEFVEGSVPKYAILSHTWGDGEVLFRDLEKDPSAKAGWTKIQSACRVARERGFSWIWIDTCCIDKASSSELSEAINSMFRWYQEAGICLAYLSDVVYSEPGDDECKTSLAGSRWFTRGWTLQELLAPLSLDFYSQDWTRLGSRTLFRSAIEKTTGIERNYLSGERRLDSASVAERMSWASQRITTRVEDTAYCLLGIFDINMPLIYGEGIKAFQRLQEAIIRDNDDQSIFAWGNPHEGNMTSLPHLIEGCPLLASSPKDFTHSGDIIRVFDVMPSSRVRIENSGITITTPLLLGSHSKWVRGPSTAFLAPLLCRRRSDTFNTIALALYNTIRFSPDRDDPDGMSYCRVSRQLFTFPTTAWVRERLCSAFIYFKFIHRFTNIPGIDRAYAPEWGCAIRTLPKSFHLGVPYSVTWDPRASEVHSGGLPITGRLVRSYGLASPIVIPLRGPSLQENGCEGSLALVLQYQYMTTNSSAGDSVMAPNALSWDINGMPSKFARGDSSVLLLPRIRWMEGMDQVRILPPGHKTIKSDGSTVTFEITPSWMINRVVVVPPGFTIENVANTVQVESEAWPAEYVRRISGASIMMKAEGSTDLFDRSSLRTFTRFHVGVSTERVHGNLLIVDVEDSGGSNVSLEVDHNGMYTPVKGIS</sequence>
<feature type="domain" description="DUF8212" evidence="2">
    <location>
        <begin position="222"/>
        <end position="278"/>
    </location>
</feature>
<keyword evidence="4" id="KW-1185">Reference proteome</keyword>
<evidence type="ECO:0000259" key="1">
    <source>
        <dbReference type="Pfam" id="PF06985"/>
    </source>
</evidence>
<name>A0A9P7UDR9_9PEZI</name>
<evidence type="ECO:0000313" key="3">
    <source>
        <dbReference type="EMBL" id="KAG7044367.1"/>
    </source>
</evidence>
<dbReference type="Proteomes" id="UP000699042">
    <property type="component" value="Unassembled WGS sequence"/>
</dbReference>
<reference evidence="3" key="1">
    <citation type="submission" date="2021-05" db="EMBL/GenBank/DDBJ databases">
        <title>Comparative genomics of three Colletotrichum scovillei strains and genetic complementation revealed genes involved fungal growth and virulence on chili pepper.</title>
        <authorList>
            <person name="Hsieh D.-K."/>
            <person name="Chuang S.-C."/>
            <person name="Chen C.-Y."/>
            <person name="Chao Y.-T."/>
            <person name="Lu M.-Y.J."/>
            <person name="Lee M.-H."/>
            <person name="Shih M.-C."/>
        </authorList>
    </citation>
    <scope>NUCLEOTIDE SEQUENCE</scope>
    <source>
        <strain evidence="3">Coll-153</strain>
    </source>
</reference>
<dbReference type="InterPro" id="IPR010730">
    <property type="entry name" value="HET"/>
</dbReference>
<evidence type="ECO:0000313" key="4">
    <source>
        <dbReference type="Proteomes" id="UP000699042"/>
    </source>
</evidence>
<gene>
    <name evidence="3" type="ORF">JMJ77_003829</name>
</gene>
<comment type="caution">
    <text evidence="3">The sequence shown here is derived from an EMBL/GenBank/DDBJ whole genome shotgun (WGS) entry which is preliminary data.</text>
</comment>
<dbReference type="Pfam" id="PF06985">
    <property type="entry name" value="HET"/>
    <property type="match status" value="1"/>
</dbReference>
<evidence type="ECO:0000259" key="2">
    <source>
        <dbReference type="Pfam" id="PF26640"/>
    </source>
</evidence>
<feature type="domain" description="Heterokaryon incompatibility" evidence="1">
    <location>
        <begin position="22"/>
        <end position="105"/>
    </location>
</feature>
<organism evidence="3 4">
    <name type="scientific">Colletotrichum scovillei</name>
    <dbReference type="NCBI Taxonomy" id="1209932"/>
    <lineage>
        <taxon>Eukaryota</taxon>
        <taxon>Fungi</taxon>
        <taxon>Dikarya</taxon>
        <taxon>Ascomycota</taxon>
        <taxon>Pezizomycotina</taxon>
        <taxon>Sordariomycetes</taxon>
        <taxon>Hypocreomycetidae</taxon>
        <taxon>Glomerellales</taxon>
        <taxon>Glomerellaceae</taxon>
        <taxon>Colletotrichum</taxon>
        <taxon>Colletotrichum acutatum species complex</taxon>
    </lineage>
</organism>
<dbReference type="InterPro" id="IPR058525">
    <property type="entry name" value="DUF8212"/>
</dbReference>
<dbReference type="EMBL" id="JAESDN010000010">
    <property type="protein sequence ID" value="KAG7044367.1"/>
    <property type="molecule type" value="Genomic_DNA"/>
</dbReference>
<dbReference type="PANTHER" id="PTHR10622">
    <property type="entry name" value="HET DOMAIN-CONTAINING PROTEIN"/>
    <property type="match status" value="1"/>
</dbReference>